<dbReference type="InterPro" id="IPR050644">
    <property type="entry name" value="PG_Glycine_Bridge_Synth"/>
</dbReference>
<dbReference type="PANTHER" id="PTHR36174:SF1">
    <property type="entry name" value="LIPID II:GLYCINE GLYCYLTRANSFERASE"/>
    <property type="match status" value="1"/>
</dbReference>
<dbReference type="PANTHER" id="PTHR36174">
    <property type="entry name" value="LIPID II:GLYCINE GLYCYLTRANSFERASE"/>
    <property type="match status" value="1"/>
</dbReference>
<keyword evidence="6" id="KW-0961">Cell wall biogenesis/degradation</keyword>
<dbReference type="InterPro" id="IPR003447">
    <property type="entry name" value="FEMABX"/>
</dbReference>
<evidence type="ECO:0000313" key="8">
    <source>
        <dbReference type="EMBL" id="ETZ04416.1"/>
    </source>
</evidence>
<name>A0A061JFN7_9PROT</name>
<keyword evidence="11" id="KW-1185">Reference proteome</keyword>
<dbReference type="Pfam" id="PF13480">
    <property type="entry name" value="Acetyltransf_6"/>
    <property type="match status" value="1"/>
</dbReference>
<dbReference type="EMBL" id="ARPM03000202">
    <property type="protein sequence ID" value="ETZ04416.1"/>
    <property type="molecule type" value="Genomic_DNA"/>
</dbReference>
<dbReference type="GO" id="GO:0016755">
    <property type="term" value="F:aminoacyltransferase activity"/>
    <property type="evidence" value="ECO:0007669"/>
    <property type="project" value="InterPro"/>
</dbReference>
<reference evidence="9 11" key="1">
    <citation type="journal article" date="2013" name="Genome Announc.">
        <title>Draft Genome Sequence of Holospora undulata Strain HU1, a Micronucleus-Specific Symbiont of the Ciliate Paramecium caudatum.</title>
        <authorList>
            <person name="Dohra H."/>
            <person name="Suzuki H."/>
            <person name="Suzuki T."/>
            <person name="Tanaka K."/>
            <person name="Fujishima M."/>
        </authorList>
    </citation>
    <scope>NUCLEOTIDE SEQUENCE [LARGE SCALE GENOMIC DNA]</scope>
    <source>
        <strain evidence="9 11">HU1</strain>
    </source>
</reference>
<dbReference type="SUPFAM" id="SSF55729">
    <property type="entry name" value="Acyl-CoA N-acyltransferases (Nat)"/>
    <property type="match status" value="1"/>
</dbReference>
<evidence type="ECO:0000313" key="11">
    <source>
        <dbReference type="Proteomes" id="UP000026922"/>
    </source>
</evidence>
<dbReference type="RefSeq" id="WP_006294516.1">
    <property type="nucleotide sequence ID" value="NZ_ARPM03000192.1"/>
</dbReference>
<keyword evidence="3" id="KW-0133">Cell shape</keyword>
<dbReference type="PROSITE" id="PS51191">
    <property type="entry name" value="FEMABX"/>
    <property type="match status" value="1"/>
</dbReference>
<protein>
    <submittedName>
        <fullName evidence="9">FemAB-related protein, PEP-CTERM system-associated</fullName>
    </submittedName>
</protein>
<dbReference type="EMBL" id="ARPM03000193">
    <property type="protein sequence ID" value="ETZ04466.1"/>
    <property type="molecule type" value="Genomic_DNA"/>
</dbReference>
<proteinExistence type="inferred from homology"/>
<dbReference type="GO" id="GO:0008360">
    <property type="term" value="P:regulation of cell shape"/>
    <property type="evidence" value="ECO:0007669"/>
    <property type="project" value="UniProtKB-KW"/>
</dbReference>
<dbReference type="InterPro" id="IPR016181">
    <property type="entry name" value="Acyl_CoA_acyltransferase"/>
</dbReference>
<dbReference type="Gene3D" id="3.40.630.30">
    <property type="match status" value="2"/>
</dbReference>
<comment type="similarity">
    <text evidence="1">Belongs to the FemABX family.</text>
</comment>
<dbReference type="EMBL" id="ARPM03000192">
    <property type="protein sequence ID" value="ETZ04491.1"/>
    <property type="molecule type" value="Genomic_DNA"/>
</dbReference>
<keyword evidence="4" id="KW-0573">Peptidoglycan synthesis</keyword>
<sequence length="321" mass="37344">MNFSIVNIQEVSKQDWDSFAYAHPSSFLWHTYDFIMGKNKWSSHSHESFAVIDEDEKIVGIFPLYKISFKKYRFFQRSYLDNIGGWLCQRDDPVYTSILLKEYRRRLSKEKQKVACINFATSSLCYTEDPLFLQGISSHTARISILDLSLGTNVIWSNIRKGHKSDIKKAQRCGVTFKRASSKDLDVYYEMHKHVCKKSSILPHNKQYFEYIFNSAIPNNQAFVEMAYHEGYPVSAVNYGIYKDKAVYWTGVSYESAYKLGANHFLHWKMIQELHSRGIAYLDMGEVFFKHSSPKIQGIVNFKQGFGGVLRPCFKSIVEKK</sequence>
<evidence type="ECO:0000313" key="10">
    <source>
        <dbReference type="EMBL" id="ETZ04491.1"/>
    </source>
</evidence>
<comment type="caution">
    <text evidence="9">The sequence shown here is derived from an EMBL/GenBank/DDBJ whole genome shotgun (WGS) entry which is preliminary data.</text>
</comment>
<gene>
    <name evidence="10" type="ORF">K737_301107</name>
    <name evidence="9" type="ORF">K737_301124</name>
    <name evidence="8" type="ORF">K737_301253</name>
</gene>
<evidence type="ECO:0000256" key="6">
    <source>
        <dbReference type="ARBA" id="ARBA00023316"/>
    </source>
</evidence>
<evidence type="ECO:0000259" key="7">
    <source>
        <dbReference type="Pfam" id="PF13480"/>
    </source>
</evidence>
<feature type="domain" description="BioF2-like acetyltransferase" evidence="7">
    <location>
        <begin position="158"/>
        <end position="285"/>
    </location>
</feature>
<dbReference type="AlphaFoldDB" id="A0A061JFN7"/>
<dbReference type="GO" id="GO:0071555">
    <property type="term" value="P:cell wall organization"/>
    <property type="evidence" value="ECO:0007669"/>
    <property type="project" value="UniProtKB-KW"/>
</dbReference>
<organism evidence="9 11">
    <name type="scientific">Holospora undulata HU1</name>
    <dbReference type="NCBI Taxonomy" id="1321371"/>
    <lineage>
        <taxon>Bacteria</taxon>
        <taxon>Pseudomonadati</taxon>
        <taxon>Pseudomonadota</taxon>
        <taxon>Alphaproteobacteria</taxon>
        <taxon>Holosporales</taxon>
        <taxon>Holosporaceae</taxon>
        <taxon>Holospora</taxon>
    </lineage>
</organism>
<evidence type="ECO:0000256" key="3">
    <source>
        <dbReference type="ARBA" id="ARBA00022960"/>
    </source>
</evidence>
<dbReference type="InterPro" id="IPR038740">
    <property type="entry name" value="BioF2-like_GNAT_dom"/>
</dbReference>
<evidence type="ECO:0000313" key="9">
    <source>
        <dbReference type="EMBL" id="ETZ04466.1"/>
    </source>
</evidence>
<evidence type="ECO:0000256" key="4">
    <source>
        <dbReference type="ARBA" id="ARBA00022984"/>
    </source>
</evidence>
<keyword evidence="5" id="KW-0012">Acyltransferase</keyword>
<dbReference type="Proteomes" id="UP000026922">
    <property type="component" value="Unassembled WGS sequence"/>
</dbReference>
<accession>A0A061JFN7</accession>
<evidence type="ECO:0000256" key="2">
    <source>
        <dbReference type="ARBA" id="ARBA00022679"/>
    </source>
</evidence>
<evidence type="ECO:0000256" key="5">
    <source>
        <dbReference type="ARBA" id="ARBA00023315"/>
    </source>
</evidence>
<evidence type="ECO:0000256" key="1">
    <source>
        <dbReference type="ARBA" id="ARBA00009943"/>
    </source>
</evidence>
<dbReference type="GO" id="GO:0009252">
    <property type="term" value="P:peptidoglycan biosynthetic process"/>
    <property type="evidence" value="ECO:0007669"/>
    <property type="project" value="UniProtKB-KW"/>
</dbReference>
<keyword evidence="2" id="KW-0808">Transferase</keyword>